<evidence type="ECO:0000256" key="1">
    <source>
        <dbReference type="ARBA" id="ARBA00022679"/>
    </source>
</evidence>
<organism evidence="4 5">
    <name type="scientific">Pseudomonas fluorescens</name>
    <dbReference type="NCBI Taxonomy" id="294"/>
    <lineage>
        <taxon>Bacteria</taxon>
        <taxon>Pseudomonadati</taxon>
        <taxon>Pseudomonadota</taxon>
        <taxon>Gammaproteobacteria</taxon>
        <taxon>Pseudomonadales</taxon>
        <taxon>Pseudomonadaceae</taxon>
        <taxon>Pseudomonas</taxon>
    </lineage>
</organism>
<protein>
    <submittedName>
        <fullName evidence="4">Lysine methyltransferase</fullName>
    </submittedName>
</protein>
<name>A0A423L211_PSEFL</name>
<dbReference type="Gene3D" id="2.170.270.10">
    <property type="entry name" value="SET domain"/>
    <property type="match status" value="1"/>
</dbReference>
<dbReference type="RefSeq" id="WP_185037058.1">
    <property type="nucleotide sequence ID" value="NZ_MOBU01000020.1"/>
</dbReference>
<dbReference type="InterPro" id="IPR001214">
    <property type="entry name" value="SET_dom"/>
</dbReference>
<dbReference type="AlphaFoldDB" id="A0A423L211"/>
<dbReference type="SMART" id="SM00508">
    <property type="entry name" value="PostSET"/>
    <property type="match status" value="1"/>
</dbReference>
<dbReference type="EMBL" id="MOBU01000020">
    <property type="protein sequence ID" value="RON62328.1"/>
    <property type="molecule type" value="Genomic_DNA"/>
</dbReference>
<keyword evidence="4" id="KW-0489">Methyltransferase</keyword>
<dbReference type="InterPro" id="IPR053201">
    <property type="entry name" value="Flavunoidine_N-MTase"/>
</dbReference>
<dbReference type="Pfam" id="PF00856">
    <property type="entry name" value="SET"/>
    <property type="match status" value="1"/>
</dbReference>
<feature type="domain" description="Post-SET" evidence="3">
    <location>
        <begin position="135"/>
        <end position="151"/>
    </location>
</feature>
<dbReference type="PANTHER" id="PTHR12350">
    <property type="entry name" value="HISTONE-LYSINE N-METHYLTRANSFERASE-RELATED"/>
    <property type="match status" value="1"/>
</dbReference>
<keyword evidence="1 4" id="KW-0808">Transferase</keyword>
<dbReference type="InterPro" id="IPR046341">
    <property type="entry name" value="SET_dom_sf"/>
</dbReference>
<gene>
    <name evidence="4" type="ORF">BK671_23555</name>
</gene>
<dbReference type="Proteomes" id="UP000285757">
    <property type="component" value="Unassembled WGS sequence"/>
</dbReference>
<dbReference type="SUPFAM" id="SSF82199">
    <property type="entry name" value="SET domain"/>
    <property type="match status" value="1"/>
</dbReference>
<dbReference type="PROSITE" id="PS50868">
    <property type="entry name" value="POST_SET"/>
    <property type="match status" value="1"/>
</dbReference>
<accession>A0A423L211</accession>
<evidence type="ECO:0000313" key="4">
    <source>
        <dbReference type="EMBL" id="RON62328.1"/>
    </source>
</evidence>
<reference evidence="4 5" key="1">
    <citation type="submission" date="2016-10" db="EMBL/GenBank/DDBJ databases">
        <title>Comparative genome analysis of multiple Pseudomonas spp. focuses on biocontrol and plant growth promoting traits.</title>
        <authorList>
            <person name="Tao X.-Y."/>
            <person name="Taylor C.G."/>
        </authorList>
    </citation>
    <scope>NUCLEOTIDE SEQUENCE [LARGE SCALE GENOMIC DNA]</scope>
    <source>
        <strain evidence="4 5">24D3</strain>
    </source>
</reference>
<sequence length="174" mass="20156">MNTHVLSGQPERDTHGIYRCAGLPVRLGFPSRDDYKIICDEQGNAIAVEALRAFPRTSRMCRVSGQLLPYRCRQTRQMHSGIHIYDPRFFGLIQHACEPNVYLDLSELWLWALKDIQQGERLTMDYAATEEKLVHQFACHCGSPRCRGWIMGYDEPPNSEGQGFLQRWRRPCSR</sequence>
<keyword evidence="2" id="KW-0949">S-adenosyl-L-methionine</keyword>
<proteinExistence type="predicted"/>
<dbReference type="InterPro" id="IPR003616">
    <property type="entry name" value="Post-SET_dom"/>
</dbReference>
<evidence type="ECO:0000256" key="2">
    <source>
        <dbReference type="ARBA" id="ARBA00022691"/>
    </source>
</evidence>
<evidence type="ECO:0000259" key="3">
    <source>
        <dbReference type="PROSITE" id="PS50868"/>
    </source>
</evidence>
<dbReference type="GO" id="GO:0032259">
    <property type="term" value="P:methylation"/>
    <property type="evidence" value="ECO:0007669"/>
    <property type="project" value="UniProtKB-KW"/>
</dbReference>
<comment type="caution">
    <text evidence="4">The sequence shown here is derived from an EMBL/GenBank/DDBJ whole genome shotgun (WGS) entry which is preliminary data.</text>
</comment>
<evidence type="ECO:0000313" key="5">
    <source>
        <dbReference type="Proteomes" id="UP000285757"/>
    </source>
</evidence>
<dbReference type="PANTHER" id="PTHR12350:SF19">
    <property type="entry name" value="SET DOMAIN-CONTAINING PROTEIN"/>
    <property type="match status" value="1"/>
</dbReference>
<dbReference type="GO" id="GO:0008168">
    <property type="term" value="F:methyltransferase activity"/>
    <property type="evidence" value="ECO:0007669"/>
    <property type="project" value="UniProtKB-KW"/>
</dbReference>